<keyword evidence="2" id="KW-0812">Transmembrane</keyword>
<protein>
    <submittedName>
        <fullName evidence="4">Uncharacterized protein</fullName>
    </submittedName>
</protein>
<feature type="region of interest" description="Disordered" evidence="1">
    <location>
        <begin position="72"/>
        <end position="212"/>
    </location>
</feature>
<dbReference type="Proteomes" id="UP000035642">
    <property type="component" value="Unassembled WGS sequence"/>
</dbReference>
<accession>A0A0K0DRN3</accession>
<keyword evidence="3" id="KW-1185">Reference proteome</keyword>
<feature type="transmembrane region" description="Helical" evidence="2">
    <location>
        <begin position="26"/>
        <end position="45"/>
    </location>
</feature>
<keyword evidence="2" id="KW-1133">Transmembrane helix</keyword>
<keyword evidence="2" id="KW-0472">Membrane</keyword>
<organism evidence="3 4">
    <name type="scientific">Angiostrongylus cantonensis</name>
    <name type="common">Rat lungworm</name>
    <dbReference type="NCBI Taxonomy" id="6313"/>
    <lineage>
        <taxon>Eukaryota</taxon>
        <taxon>Metazoa</taxon>
        <taxon>Ecdysozoa</taxon>
        <taxon>Nematoda</taxon>
        <taxon>Chromadorea</taxon>
        <taxon>Rhabditida</taxon>
        <taxon>Rhabditina</taxon>
        <taxon>Rhabditomorpha</taxon>
        <taxon>Strongyloidea</taxon>
        <taxon>Metastrongylidae</taxon>
        <taxon>Angiostrongylus</taxon>
    </lineage>
</organism>
<feature type="compositionally biased region" description="Polar residues" evidence="1">
    <location>
        <begin position="192"/>
        <end position="212"/>
    </location>
</feature>
<evidence type="ECO:0000256" key="1">
    <source>
        <dbReference type="SAM" id="MobiDB-lite"/>
    </source>
</evidence>
<reference evidence="3" key="1">
    <citation type="submission" date="2012-09" db="EMBL/GenBank/DDBJ databases">
        <authorList>
            <person name="Martin A.A."/>
        </authorList>
    </citation>
    <scope>NUCLEOTIDE SEQUENCE</scope>
</reference>
<feature type="compositionally biased region" description="Polar residues" evidence="1">
    <location>
        <begin position="154"/>
        <end position="181"/>
    </location>
</feature>
<evidence type="ECO:0000256" key="2">
    <source>
        <dbReference type="SAM" id="Phobius"/>
    </source>
</evidence>
<reference evidence="4" key="2">
    <citation type="submission" date="2017-02" db="UniProtKB">
        <authorList>
            <consortium name="WormBaseParasite"/>
        </authorList>
    </citation>
    <scope>IDENTIFICATION</scope>
</reference>
<evidence type="ECO:0000313" key="3">
    <source>
        <dbReference type="Proteomes" id="UP000035642"/>
    </source>
</evidence>
<dbReference type="WBParaSite" id="ACAC_0001442201-mRNA-1">
    <property type="protein sequence ID" value="ACAC_0001442201-mRNA-1"/>
    <property type="gene ID" value="ACAC_0001442201"/>
</dbReference>
<evidence type="ECO:0000313" key="4">
    <source>
        <dbReference type="WBParaSite" id="ACAC_0001442201-mRNA-1"/>
    </source>
</evidence>
<proteinExistence type="predicted"/>
<name>A0A0K0DRN3_ANGCA</name>
<sequence>MSTQKVADEALGKAVRWHIFNYRKTLIVVAVGIVSVIAGTTYLIVRYTQKRRKEKEDKPGTLTYTVSKVRVHPAKSKTSRTTRSESDTSIEVKTSKEVESRQIVTPKTRTKKTKSMDWELPSSWKGGAFSKFAPGKRSQSPTRQRAKEQDETKALSSLPTMNNGKAKNTGNDAISKSNRQNVGVPDEKENADNSVSLKLTKSGQTKINVKGQ</sequence>
<dbReference type="AlphaFoldDB" id="A0A0K0DRN3"/>